<accession>A0A834ZTX9</accession>
<name>A0A834ZTX9_TETSI</name>
<dbReference type="OMA" id="CFRREDS"/>
<dbReference type="EMBL" id="JABCRI010000001">
    <property type="protein sequence ID" value="KAF8413381.1"/>
    <property type="molecule type" value="Genomic_DNA"/>
</dbReference>
<dbReference type="GO" id="GO:0010039">
    <property type="term" value="P:response to iron ion"/>
    <property type="evidence" value="ECO:0007669"/>
    <property type="project" value="TreeGrafter"/>
</dbReference>
<feature type="region of interest" description="Disordered" evidence="7">
    <location>
        <begin position="1"/>
        <end position="21"/>
    </location>
</feature>
<feature type="transmembrane region" description="Helical" evidence="8">
    <location>
        <begin position="155"/>
        <end position="176"/>
    </location>
</feature>
<feature type="transmembrane region" description="Helical" evidence="8">
    <location>
        <begin position="407"/>
        <end position="427"/>
    </location>
</feature>
<evidence type="ECO:0000256" key="4">
    <source>
        <dbReference type="ARBA" id="ARBA00022692"/>
    </source>
</evidence>
<feature type="transmembrane region" description="Helical" evidence="8">
    <location>
        <begin position="378"/>
        <end position="401"/>
    </location>
</feature>
<feature type="transmembrane region" description="Helical" evidence="8">
    <location>
        <begin position="106"/>
        <end position="128"/>
    </location>
</feature>
<feature type="transmembrane region" description="Helical" evidence="8">
    <location>
        <begin position="278"/>
        <end position="295"/>
    </location>
</feature>
<evidence type="ECO:0000256" key="2">
    <source>
        <dbReference type="ARBA" id="ARBA00010276"/>
    </source>
</evidence>
<evidence type="ECO:0000256" key="6">
    <source>
        <dbReference type="ARBA" id="ARBA00023136"/>
    </source>
</evidence>
<keyword evidence="3" id="KW-0813">Transport</keyword>
<evidence type="ECO:0000256" key="5">
    <source>
        <dbReference type="ARBA" id="ARBA00022989"/>
    </source>
</evidence>
<sequence>MNMEESKEKKEIETEELEDRLEQPEEELKRLPQWRKQITIRGIIASLVIGIIYSVIVMKLNLTTGIVPNLNVSAALLAFVFIRTWTKLLHKAGIVSAPFTRQENTLIQTCAVACYSIVLGGGFGSSLLGLNKKTYEQAGVDTEGNTPGSYKEPGFGWMTGYLFAITFVGLLALVPLRKIMIIDYNLTYPSGTATAVLINGFHTPRGDKMAKKQVQGFMKFFSFSFLWGFFQWFYSGGEQCGFSQFPTFGLKAWRHTFYFDFGMTYVGAGMICSHLVNLSLLLGAVLSWGLMWPLIRQLKGEWFPATLPESSMKSLNGYKVFVAIALILGDGLYNFLKVLYFTTRNIGARLNNSNTVTEHQNLGLENLQRNEVFMRERIPMWVAFTGYGLLSIISIIVIPHMFPELKWYYVIIAYILAPSLGFCNAYGTGLTDMNMAYNYGKVALFVLAALAGKDSGVVAALIGCGVIKSIVSICSDLMQDLKCGYLTLTSPRSMLLSQAIGTAMGCVVAPLTFLLFYKAFDVGNPNGKFKAPFGIIYRNMAILGVQGFSALPRHCLQLCYGFFSFAVVVNILRDLSPPKIGKWAPLPMAMAAPFLVGAYFAIDMCMGSLIVFVWHKLNSKKAALMVPVVASGLICGDGLWILPSSFLALAKINPPICMRFLAS</sequence>
<organism evidence="9 10">
    <name type="scientific">Tetracentron sinense</name>
    <name type="common">Spur-leaf</name>
    <dbReference type="NCBI Taxonomy" id="13715"/>
    <lineage>
        <taxon>Eukaryota</taxon>
        <taxon>Viridiplantae</taxon>
        <taxon>Streptophyta</taxon>
        <taxon>Embryophyta</taxon>
        <taxon>Tracheophyta</taxon>
        <taxon>Spermatophyta</taxon>
        <taxon>Magnoliopsida</taxon>
        <taxon>Trochodendrales</taxon>
        <taxon>Trochodendraceae</taxon>
        <taxon>Tetracentron</taxon>
    </lineage>
</organism>
<proteinExistence type="inferred from homology"/>
<feature type="transmembrane region" description="Helical" evidence="8">
    <location>
        <begin position="495"/>
        <end position="517"/>
    </location>
</feature>
<keyword evidence="5 8" id="KW-1133">Transmembrane helix</keyword>
<feature type="transmembrane region" description="Helical" evidence="8">
    <location>
        <begin position="622"/>
        <end position="642"/>
    </location>
</feature>
<comment type="similarity">
    <text evidence="2">Belongs to the YSL (TC 2.A.67.2) family.</text>
</comment>
<protein>
    <submittedName>
        <fullName evidence="9">Uncharacterized protein</fullName>
    </submittedName>
</protein>
<comment type="caution">
    <text evidence="9">The sequence shown here is derived from an EMBL/GenBank/DDBJ whole genome shotgun (WGS) entry which is preliminary data.</text>
</comment>
<dbReference type="OrthoDB" id="627262at2759"/>
<dbReference type="GO" id="GO:0051980">
    <property type="term" value="F:iron-nicotianamine transmembrane transporter activity"/>
    <property type="evidence" value="ECO:0007669"/>
    <property type="project" value="TreeGrafter"/>
</dbReference>
<feature type="transmembrane region" description="Helical" evidence="8">
    <location>
        <begin position="315"/>
        <end position="336"/>
    </location>
</feature>
<feature type="transmembrane region" description="Helical" evidence="8">
    <location>
        <begin position="38"/>
        <end position="60"/>
    </location>
</feature>
<feature type="transmembrane region" description="Helical" evidence="8">
    <location>
        <begin position="555"/>
        <end position="572"/>
    </location>
</feature>
<keyword evidence="4 8" id="KW-0812">Transmembrane</keyword>
<gene>
    <name evidence="9" type="ORF">HHK36_001362</name>
</gene>
<dbReference type="InterPro" id="IPR004813">
    <property type="entry name" value="OPT"/>
</dbReference>
<dbReference type="PANTHER" id="PTHR31645:SF4">
    <property type="entry name" value="METAL-NICOTIANAMINE TRANSPORTER YSL3"/>
    <property type="match status" value="1"/>
</dbReference>
<dbReference type="AlphaFoldDB" id="A0A834ZTX9"/>
<dbReference type="Proteomes" id="UP000655225">
    <property type="component" value="Unassembled WGS sequence"/>
</dbReference>
<dbReference type="GO" id="GO:0005886">
    <property type="term" value="C:plasma membrane"/>
    <property type="evidence" value="ECO:0007669"/>
    <property type="project" value="TreeGrafter"/>
</dbReference>
<dbReference type="NCBIfam" id="TIGR00728">
    <property type="entry name" value="OPT_sfam"/>
    <property type="match status" value="1"/>
</dbReference>
<keyword evidence="6 8" id="KW-0472">Membrane</keyword>
<reference evidence="9 10" key="1">
    <citation type="submission" date="2020-04" db="EMBL/GenBank/DDBJ databases">
        <title>Plant Genome Project.</title>
        <authorList>
            <person name="Zhang R.-G."/>
        </authorList>
    </citation>
    <scope>NUCLEOTIDE SEQUENCE [LARGE SCALE GENOMIC DNA]</scope>
    <source>
        <strain evidence="9">YNK0</strain>
        <tissue evidence="9">Leaf</tissue>
    </source>
</reference>
<dbReference type="PANTHER" id="PTHR31645">
    <property type="entry name" value="OLIGOPEPTIDE TRANSPORTER YGL114W-RELATED"/>
    <property type="match status" value="1"/>
</dbReference>
<dbReference type="GO" id="GO:0048316">
    <property type="term" value="P:seed development"/>
    <property type="evidence" value="ECO:0007669"/>
    <property type="project" value="TreeGrafter"/>
</dbReference>
<feature type="transmembrane region" description="Helical" evidence="8">
    <location>
        <begin position="592"/>
        <end position="615"/>
    </location>
</feature>
<dbReference type="Pfam" id="PF03169">
    <property type="entry name" value="OPT"/>
    <property type="match status" value="1"/>
</dbReference>
<evidence type="ECO:0000256" key="8">
    <source>
        <dbReference type="SAM" id="Phobius"/>
    </source>
</evidence>
<evidence type="ECO:0000313" key="9">
    <source>
        <dbReference type="EMBL" id="KAF8413381.1"/>
    </source>
</evidence>
<evidence type="ECO:0000313" key="10">
    <source>
        <dbReference type="Proteomes" id="UP000655225"/>
    </source>
</evidence>
<dbReference type="InterPro" id="IPR045035">
    <property type="entry name" value="YSL-like"/>
</dbReference>
<comment type="subcellular location">
    <subcellularLocation>
        <location evidence="1">Membrane</location>
        <topology evidence="1">Multi-pass membrane protein</topology>
    </subcellularLocation>
</comment>
<dbReference type="GO" id="GO:0035673">
    <property type="term" value="F:oligopeptide transmembrane transporter activity"/>
    <property type="evidence" value="ECO:0007669"/>
    <property type="project" value="InterPro"/>
</dbReference>
<feature type="compositionally biased region" description="Basic and acidic residues" evidence="7">
    <location>
        <begin position="1"/>
        <end position="12"/>
    </location>
</feature>
<evidence type="ECO:0000256" key="1">
    <source>
        <dbReference type="ARBA" id="ARBA00004141"/>
    </source>
</evidence>
<evidence type="ECO:0000256" key="3">
    <source>
        <dbReference type="ARBA" id="ARBA00022448"/>
    </source>
</evidence>
<keyword evidence="10" id="KW-1185">Reference proteome</keyword>
<evidence type="ECO:0000256" key="7">
    <source>
        <dbReference type="SAM" id="MobiDB-lite"/>
    </source>
</evidence>
<feature type="transmembrane region" description="Helical" evidence="8">
    <location>
        <begin position="66"/>
        <end position="85"/>
    </location>
</feature>